<dbReference type="AlphaFoldDB" id="A0A0B5FPW2"/>
<proteinExistence type="inferred from homology"/>
<dbReference type="InterPro" id="IPR050361">
    <property type="entry name" value="MPP/UQCRC_Complex"/>
</dbReference>
<dbReference type="Gene3D" id="3.30.830.10">
    <property type="entry name" value="Metalloenzyme, LuxS/M16 peptidase-like"/>
    <property type="match status" value="2"/>
</dbReference>
<organism evidence="4 5">
    <name type="scientific">Geoalkalibacter subterraneus</name>
    <dbReference type="NCBI Taxonomy" id="483547"/>
    <lineage>
        <taxon>Bacteria</taxon>
        <taxon>Pseudomonadati</taxon>
        <taxon>Thermodesulfobacteriota</taxon>
        <taxon>Desulfuromonadia</taxon>
        <taxon>Desulfuromonadales</taxon>
        <taxon>Geoalkalibacteraceae</taxon>
        <taxon>Geoalkalibacter</taxon>
    </lineage>
</organism>
<reference evidence="4 5" key="1">
    <citation type="journal article" date="2015" name="Genome Announc.">
        <title>Genomes of Geoalkalibacter ferrihydriticus Z-0531T and Geoalkalibacter subterraneus Red1T, Two Haloalkaliphilic Metal-Reducing Deltaproteobacteria.</title>
        <authorList>
            <person name="Badalamenti J.P."/>
            <person name="Krajmalnik-Brown R."/>
            <person name="Torres C.I."/>
            <person name="Bond D.R."/>
        </authorList>
    </citation>
    <scope>NUCLEOTIDE SEQUENCE [LARGE SCALE GENOMIC DNA]</scope>
    <source>
        <strain evidence="4 5">Red1</strain>
    </source>
</reference>
<feature type="domain" description="Peptidase M16 C-terminal" evidence="3">
    <location>
        <begin position="169"/>
        <end position="344"/>
    </location>
</feature>
<dbReference type="InterPro" id="IPR011765">
    <property type="entry name" value="Pept_M16_N"/>
</dbReference>
<gene>
    <name evidence="4" type="ORF">GSUB_02350</name>
</gene>
<dbReference type="Pfam" id="PF00675">
    <property type="entry name" value="Peptidase_M16"/>
    <property type="match status" value="1"/>
</dbReference>
<dbReference type="OrthoDB" id="9811314at2"/>
<dbReference type="STRING" id="483547.GSUB_02350"/>
<protein>
    <recommendedName>
        <fullName evidence="6">Peptidase M16</fullName>
    </recommendedName>
</protein>
<dbReference type="SUPFAM" id="SSF63411">
    <property type="entry name" value="LuxS/MPP-like metallohydrolase"/>
    <property type="match status" value="2"/>
</dbReference>
<dbReference type="HOGENOM" id="CLU_009902_3_3_7"/>
<feature type="domain" description="Peptidase M16 N-terminal" evidence="2">
    <location>
        <begin position="15"/>
        <end position="162"/>
    </location>
</feature>
<evidence type="ECO:0000256" key="1">
    <source>
        <dbReference type="ARBA" id="ARBA00007261"/>
    </source>
</evidence>
<dbReference type="InterPro" id="IPR011249">
    <property type="entry name" value="Metalloenz_LuxS/M16"/>
</dbReference>
<evidence type="ECO:0008006" key="6">
    <source>
        <dbReference type="Google" id="ProtNLM"/>
    </source>
</evidence>
<comment type="similarity">
    <text evidence="1">Belongs to the peptidase M16 family.</text>
</comment>
<dbReference type="Proteomes" id="UP000035036">
    <property type="component" value="Chromosome"/>
</dbReference>
<dbReference type="PANTHER" id="PTHR11851:SF49">
    <property type="entry name" value="MITOCHONDRIAL-PROCESSING PEPTIDASE SUBUNIT ALPHA"/>
    <property type="match status" value="1"/>
</dbReference>
<evidence type="ECO:0000313" key="4">
    <source>
        <dbReference type="EMBL" id="AJF05636.1"/>
    </source>
</evidence>
<dbReference type="RefSeq" id="WP_040199018.1">
    <property type="nucleotide sequence ID" value="NZ_CP010311.1"/>
</dbReference>
<dbReference type="InterPro" id="IPR007863">
    <property type="entry name" value="Peptidase_M16_C"/>
</dbReference>
<evidence type="ECO:0000259" key="2">
    <source>
        <dbReference type="Pfam" id="PF00675"/>
    </source>
</evidence>
<evidence type="ECO:0000259" key="3">
    <source>
        <dbReference type="Pfam" id="PF05193"/>
    </source>
</evidence>
<keyword evidence="5" id="KW-1185">Reference proteome</keyword>
<accession>A0A0B5FPW2</accession>
<dbReference type="PANTHER" id="PTHR11851">
    <property type="entry name" value="METALLOPROTEASE"/>
    <property type="match status" value="1"/>
</dbReference>
<dbReference type="EMBL" id="CP010311">
    <property type="protein sequence ID" value="AJF05636.1"/>
    <property type="molecule type" value="Genomic_DNA"/>
</dbReference>
<dbReference type="Pfam" id="PF05193">
    <property type="entry name" value="Peptidase_M16_C"/>
    <property type="match status" value="1"/>
</dbReference>
<dbReference type="GO" id="GO:0046872">
    <property type="term" value="F:metal ion binding"/>
    <property type="evidence" value="ECO:0007669"/>
    <property type="project" value="InterPro"/>
</dbReference>
<evidence type="ECO:0000313" key="5">
    <source>
        <dbReference type="Proteomes" id="UP000035036"/>
    </source>
</evidence>
<name>A0A0B5FPW2_9BACT</name>
<sequence>MSDFFKDTLANGLRVLTVPMPHLHAVEMMFFVGVGSRNEDSRVAGVSHFLEHMLFRGCEGYPTGPELERAFEAIGGYVNAATDVETTCYHSRVHPDHVDRGTALFAQMLQAPLMHDFETERRVILEEALEDLNAKGEDVNPDNLTAALLWPGHPLGRPTIGTRASIEGLTLDDLKKHHATYYRPANVVAVAAGRVGHGGFLQSVEHYFGGWQSAPAPDSTLFAVPSAENAPESVWVRDSGSQVSLQIAFRIPGRTDANNMALRLLRRVLSGGGSARLMQRLREELGLTYAVDAQMATVAETGSFSIDLALMPDNVEQAVEEVLAMLVDLCRNPVPQEELDGIRRGFLYELEFSCDFTEEMAARYGWGEMVGQVRTLEQERRDVAAITPEMLREAACRTFRRETLKLAAAGPWRAEMKRRVNRRLQTFDPRG</sequence>
<dbReference type="KEGG" id="gsb:GSUB_02350"/>